<evidence type="ECO:0000256" key="7">
    <source>
        <dbReference type="ARBA" id="ARBA00022801"/>
    </source>
</evidence>
<dbReference type="PANTHER" id="PTHR18896">
    <property type="entry name" value="PHOSPHOLIPASE D"/>
    <property type="match status" value="1"/>
</dbReference>
<evidence type="ECO:0000256" key="9">
    <source>
        <dbReference type="ARBA" id="ARBA00029594"/>
    </source>
</evidence>
<evidence type="ECO:0000313" key="12">
    <source>
        <dbReference type="EMBL" id="MBB6508572.1"/>
    </source>
</evidence>
<dbReference type="InterPro" id="IPR001736">
    <property type="entry name" value="PLipase_D/transphosphatidylase"/>
</dbReference>
<evidence type="ECO:0000256" key="2">
    <source>
        <dbReference type="ARBA" id="ARBA00003145"/>
    </source>
</evidence>
<feature type="compositionally biased region" description="Low complexity" evidence="10">
    <location>
        <begin position="1"/>
        <end position="16"/>
    </location>
</feature>
<evidence type="ECO:0000259" key="11">
    <source>
        <dbReference type="PROSITE" id="PS50035"/>
    </source>
</evidence>
<dbReference type="InterPro" id="IPR025202">
    <property type="entry name" value="PLD-like_dom"/>
</dbReference>
<keyword evidence="5" id="KW-0964">Secreted</keyword>
<dbReference type="SMART" id="SM00155">
    <property type="entry name" value="PLDc"/>
    <property type="match status" value="2"/>
</dbReference>
<sequence>MSNFSSKTSPSQTGSSALSSWRRSEPSGRAIIRPGRNVWRSAEAERVGFLIDGEEYYQRLDDVLKQAERSVMILGWDFNPGIKLRPRDPDCPTLGATLRRMVEEKPELEIRILVWGMGPVYSGKSLKMFGKMDWNDHPRIELRFDFEHPLRASHHQKIVVVDDRTAFVGGIDLTARRWDDRGHACINPARTSPDGTTYGPVHDMQTIVTGDIARLIGDVTRRRWKKVTKIELEPVTVAGEAAWPQDLEPNLTNCRSGLALTEPWKWKGRRGHREAIKLTHDALKAAERHLYIETQYLASFGVARTLARKLKAAQGPEIVIIVTRESHGFLEKLMMGNNRTRLIRRLKRADRYGRLRIYYATTPDADGNDREIIVHSKLIVVDDRFVRVGSSNLNNRSEGLDTECDIALETVEAASQKAILDLRDDLLAEHLCANKEDVSRIIQQTGSMLAAIDILNVNPRCLRPFEVDTLKGEITSLFGTGIVDPKQPFWPIPEIKSGIRKLFSRLSFRRAA</sequence>
<evidence type="ECO:0000313" key="13">
    <source>
        <dbReference type="Proteomes" id="UP000585437"/>
    </source>
</evidence>
<feature type="domain" description="PLD phosphodiesterase" evidence="11">
    <location>
        <begin position="150"/>
        <end position="177"/>
    </location>
</feature>
<evidence type="ECO:0000256" key="6">
    <source>
        <dbReference type="ARBA" id="ARBA00022737"/>
    </source>
</evidence>
<dbReference type="Gene3D" id="3.30.870.10">
    <property type="entry name" value="Endonuclease Chain A"/>
    <property type="match status" value="2"/>
</dbReference>
<accession>A0A7X0JKL5</accession>
<keyword evidence="8" id="KW-0443">Lipid metabolism</keyword>
<protein>
    <recommendedName>
        <fullName evidence="4">Phospholipase D</fullName>
    </recommendedName>
    <alternativeName>
        <fullName evidence="9">Choline phosphatase</fullName>
    </alternativeName>
</protein>
<dbReference type="PANTHER" id="PTHR18896:SF76">
    <property type="entry name" value="PHOSPHOLIPASE"/>
    <property type="match status" value="1"/>
</dbReference>
<evidence type="ECO:0000256" key="1">
    <source>
        <dbReference type="ARBA" id="ARBA00000798"/>
    </source>
</evidence>
<evidence type="ECO:0000256" key="8">
    <source>
        <dbReference type="ARBA" id="ARBA00023098"/>
    </source>
</evidence>
<dbReference type="Proteomes" id="UP000585437">
    <property type="component" value="Unassembled WGS sequence"/>
</dbReference>
<keyword evidence="7" id="KW-0378">Hydrolase</keyword>
<comment type="subcellular location">
    <subcellularLocation>
        <location evidence="3">Secreted</location>
    </subcellularLocation>
</comment>
<dbReference type="SUPFAM" id="SSF56024">
    <property type="entry name" value="Phospholipase D/nuclease"/>
    <property type="match status" value="2"/>
</dbReference>
<evidence type="ECO:0000256" key="3">
    <source>
        <dbReference type="ARBA" id="ARBA00004613"/>
    </source>
</evidence>
<dbReference type="CDD" id="cd09140">
    <property type="entry name" value="PLDc_vPLD1_2_like_bac_1"/>
    <property type="match status" value="1"/>
</dbReference>
<organism evidence="12 13">
    <name type="scientific">Rhizobium soli</name>
    <dbReference type="NCBI Taxonomy" id="424798"/>
    <lineage>
        <taxon>Bacteria</taxon>
        <taxon>Pseudomonadati</taxon>
        <taxon>Pseudomonadota</taxon>
        <taxon>Alphaproteobacteria</taxon>
        <taxon>Hyphomicrobiales</taxon>
        <taxon>Rhizobiaceae</taxon>
        <taxon>Rhizobium/Agrobacterium group</taxon>
        <taxon>Rhizobium</taxon>
    </lineage>
</organism>
<keyword evidence="6" id="KW-0677">Repeat</keyword>
<dbReference type="GO" id="GO:0009395">
    <property type="term" value="P:phospholipid catabolic process"/>
    <property type="evidence" value="ECO:0007669"/>
    <property type="project" value="TreeGrafter"/>
</dbReference>
<evidence type="ECO:0000256" key="10">
    <source>
        <dbReference type="SAM" id="MobiDB-lite"/>
    </source>
</evidence>
<keyword evidence="13" id="KW-1185">Reference proteome</keyword>
<dbReference type="CDD" id="cd09143">
    <property type="entry name" value="PLDc_vPLD1_2_like_bac_2"/>
    <property type="match status" value="1"/>
</dbReference>
<proteinExistence type="predicted"/>
<dbReference type="InterPro" id="IPR015679">
    <property type="entry name" value="PLipase_D_fam"/>
</dbReference>
<dbReference type="Pfam" id="PF00614">
    <property type="entry name" value="PLDc"/>
    <property type="match status" value="1"/>
</dbReference>
<dbReference type="RefSeq" id="WP_062461975.1">
    <property type="nucleotide sequence ID" value="NZ_JACHBU010000003.1"/>
</dbReference>
<comment type="function">
    <text evidence="2">Could be a virulence factor.</text>
</comment>
<dbReference type="PROSITE" id="PS50035">
    <property type="entry name" value="PLD"/>
    <property type="match status" value="2"/>
</dbReference>
<feature type="region of interest" description="Disordered" evidence="10">
    <location>
        <begin position="1"/>
        <end position="22"/>
    </location>
</feature>
<dbReference type="GO" id="GO:0004630">
    <property type="term" value="F:phospholipase D activity"/>
    <property type="evidence" value="ECO:0007669"/>
    <property type="project" value="UniProtKB-EC"/>
</dbReference>
<evidence type="ECO:0000256" key="4">
    <source>
        <dbReference type="ARBA" id="ARBA00018392"/>
    </source>
</evidence>
<feature type="domain" description="PLD phosphodiesterase" evidence="11">
    <location>
        <begin position="370"/>
        <end position="397"/>
    </location>
</feature>
<evidence type="ECO:0000256" key="5">
    <source>
        <dbReference type="ARBA" id="ARBA00022525"/>
    </source>
</evidence>
<name>A0A7X0JKL5_9HYPH</name>
<comment type="caution">
    <text evidence="12">The sequence shown here is derived from an EMBL/GenBank/DDBJ whole genome shotgun (WGS) entry which is preliminary data.</text>
</comment>
<gene>
    <name evidence="12" type="ORF">F4695_001921</name>
</gene>
<dbReference type="Pfam" id="PF13091">
    <property type="entry name" value="PLDc_2"/>
    <property type="match status" value="1"/>
</dbReference>
<dbReference type="EMBL" id="JACHBU010000003">
    <property type="protein sequence ID" value="MBB6508572.1"/>
    <property type="molecule type" value="Genomic_DNA"/>
</dbReference>
<dbReference type="AlphaFoldDB" id="A0A7X0JKL5"/>
<comment type="catalytic activity">
    <reaction evidence="1">
        <text>a 1,2-diacyl-sn-glycero-3-phosphocholine + H2O = a 1,2-diacyl-sn-glycero-3-phosphate + choline + H(+)</text>
        <dbReference type="Rhea" id="RHEA:14445"/>
        <dbReference type="ChEBI" id="CHEBI:15354"/>
        <dbReference type="ChEBI" id="CHEBI:15377"/>
        <dbReference type="ChEBI" id="CHEBI:15378"/>
        <dbReference type="ChEBI" id="CHEBI:57643"/>
        <dbReference type="ChEBI" id="CHEBI:58608"/>
        <dbReference type="EC" id="3.1.4.4"/>
    </reaction>
</comment>
<dbReference type="GO" id="GO:0005576">
    <property type="term" value="C:extracellular region"/>
    <property type="evidence" value="ECO:0007669"/>
    <property type="project" value="UniProtKB-SubCell"/>
</dbReference>
<reference evidence="12 13" key="1">
    <citation type="submission" date="2020-08" db="EMBL/GenBank/DDBJ databases">
        <title>The Agave Microbiome: Exploring the role of microbial communities in plant adaptations to desert environments.</title>
        <authorList>
            <person name="Partida-Martinez L.P."/>
        </authorList>
    </citation>
    <scope>NUCLEOTIDE SEQUENCE [LARGE SCALE GENOMIC DNA]</scope>
    <source>
        <strain evidence="12 13">AS3.12</strain>
    </source>
</reference>